<feature type="domain" description="X8" evidence="3">
    <location>
        <begin position="4"/>
        <end position="97"/>
    </location>
</feature>
<evidence type="ECO:0000256" key="2">
    <source>
        <dbReference type="SAM" id="MobiDB-lite"/>
    </source>
</evidence>
<feature type="region of interest" description="Disordered" evidence="2">
    <location>
        <begin position="60"/>
        <end position="139"/>
    </location>
</feature>
<name>A0A1E5UN08_9POAL</name>
<keyword evidence="1" id="KW-0732">Signal</keyword>
<accession>A0A1E5UN08</accession>
<sequence length="139" mass="13880">LRGDTGADPGALQAGLNWACGQGHADCTAIQPGEPCYKQNNMTALASYAYNDYYQQSHKTSTSCSFNGTATTTTARAPATPLAGPAAPKAGHASCRGRGGAISAAGGRRDGRGRSPDKEGKIDLGGAAPSISLARGGAA</sequence>
<evidence type="ECO:0000259" key="3">
    <source>
        <dbReference type="SMART" id="SM00768"/>
    </source>
</evidence>
<dbReference type="InterPro" id="IPR044788">
    <property type="entry name" value="X8_dom_prot"/>
</dbReference>
<evidence type="ECO:0000313" key="5">
    <source>
        <dbReference type="Proteomes" id="UP000095767"/>
    </source>
</evidence>
<dbReference type="AlphaFoldDB" id="A0A1E5UN08"/>
<dbReference type="Proteomes" id="UP000095767">
    <property type="component" value="Unassembled WGS sequence"/>
</dbReference>
<feature type="compositionally biased region" description="Low complexity" evidence="2">
    <location>
        <begin position="68"/>
        <end position="106"/>
    </location>
</feature>
<keyword evidence="5" id="KW-1185">Reference proteome</keyword>
<dbReference type="SMART" id="SM00768">
    <property type="entry name" value="X8"/>
    <property type="match status" value="1"/>
</dbReference>
<reference evidence="4 5" key="1">
    <citation type="submission" date="2016-09" db="EMBL/GenBank/DDBJ databases">
        <title>The draft genome of Dichanthelium oligosanthes: A C3 panicoid grass species.</title>
        <authorList>
            <person name="Studer A.J."/>
            <person name="Schnable J.C."/>
            <person name="Brutnell T.P."/>
        </authorList>
    </citation>
    <scope>NUCLEOTIDE SEQUENCE [LARGE SCALE GENOMIC DNA]</scope>
    <source>
        <strain evidence="5">cv. Kellogg 1175</strain>
        <tissue evidence="4">Leaf</tissue>
    </source>
</reference>
<protein>
    <recommendedName>
        <fullName evidence="3">X8 domain-containing protein</fullName>
    </recommendedName>
</protein>
<comment type="caution">
    <text evidence="4">The sequence shown here is derived from an EMBL/GenBank/DDBJ whole genome shotgun (WGS) entry which is preliminary data.</text>
</comment>
<feature type="compositionally biased region" description="Basic and acidic residues" evidence="2">
    <location>
        <begin position="107"/>
        <end position="122"/>
    </location>
</feature>
<dbReference type="STRING" id="888268.A0A1E5UN08"/>
<evidence type="ECO:0000313" key="4">
    <source>
        <dbReference type="EMBL" id="OEL14274.1"/>
    </source>
</evidence>
<dbReference type="EMBL" id="LWDX02070586">
    <property type="protein sequence ID" value="OEL14274.1"/>
    <property type="molecule type" value="Genomic_DNA"/>
</dbReference>
<dbReference type="OrthoDB" id="2019109at2759"/>
<dbReference type="Gene3D" id="1.20.58.1040">
    <property type="match status" value="1"/>
</dbReference>
<dbReference type="PANTHER" id="PTHR31044:SF127">
    <property type="entry name" value="X8 DOMAIN-CONTAINING PROTEIN"/>
    <property type="match status" value="1"/>
</dbReference>
<gene>
    <name evidence="4" type="ORF">BAE44_0024707</name>
</gene>
<organism evidence="4 5">
    <name type="scientific">Dichanthelium oligosanthes</name>
    <dbReference type="NCBI Taxonomy" id="888268"/>
    <lineage>
        <taxon>Eukaryota</taxon>
        <taxon>Viridiplantae</taxon>
        <taxon>Streptophyta</taxon>
        <taxon>Embryophyta</taxon>
        <taxon>Tracheophyta</taxon>
        <taxon>Spermatophyta</taxon>
        <taxon>Magnoliopsida</taxon>
        <taxon>Liliopsida</taxon>
        <taxon>Poales</taxon>
        <taxon>Poaceae</taxon>
        <taxon>PACMAD clade</taxon>
        <taxon>Panicoideae</taxon>
        <taxon>Panicodae</taxon>
        <taxon>Paniceae</taxon>
        <taxon>Dichantheliinae</taxon>
        <taxon>Dichanthelium</taxon>
    </lineage>
</organism>
<evidence type="ECO:0000256" key="1">
    <source>
        <dbReference type="ARBA" id="ARBA00022729"/>
    </source>
</evidence>
<proteinExistence type="predicted"/>
<dbReference type="Pfam" id="PF07983">
    <property type="entry name" value="X8"/>
    <property type="match status" value="1"/>
</dbReference>
<feature type="non-terminal residue" evidence="4">
    <location>
        <position position="1"/>
    </location>
</feature>
<dbReference type="GO" id="GO:0009506">
    <property type="term" value="C:plasmodesma"/>
    <property type="evidence" value="ECO:0007669"/>
    <property type="project" value="UniProtKB-ARBA"/>
</dbReference>
<dbReference type="PANTHER" id="PTHR31044">
    <property type="entry name" value="BETA-1,3 GLUCANASE"/>
    <property type="match status" value="1"/>
</dbReference>
<dbReference type="InterPro" id="IPR012946">
    <property type="entry name" value="X8"/>
</dbReference>